<keyword evidence="3" id="KW-1185">Reference proteome</keyword>
<comment type="caution">
    <text evidence="2">The sequence shown here is derived from an EMBL/GenBank/DDBJ whole genome shotgun (WGS) entry which is preliminary data.</text>
</comment>
<dbReference type="EMBL" id="JACHGT010000003">
    <property type="protein sequence ID" value="MBB6033993.1"/>
    <property type="molecule type" value="Genomic_DNA"/>
</dbReference>
<protein>
    <submittedName>
        <fullName evidence="2">Energy-coupling factor transporter ATP-binding protein EcfA2</fullName>
    </submittedName>
</protein>
<dbReference type="GO" id="GO:0005524">
    <property type="term" value="F:ATP binding"/>
    <property type="evidence" value="ECO:0007669"/>
    <property type="project" value="UniProtKB-KW"/>
</dbReference>
<proteinExistence type="predicted"/>
<dbReference type="PANTHER" id="PTHR46844:SF1">
    <property type="entry name" value="SLR5058 PROTEIN"/>
    <property type="match status" value="1"/>
</dbReference>
<organism evidence="2 3">
    <name type="scientific">Phytomonospora endophytica</name>
    <dbReference type="NCBI Taxonomy" id="714109"/>
    <lineage>
        <taxon>Bacteria</taxon>
        <taxon>Bacillati</taxon>
        <taxon>Actinomycetota</taxon>
        <taxon>Actinomycetes</taxon>
        <taxon>Micromonosporales</taxon>
        <taxon>Micromonosporaceae</taxon>
        <taxon>Phytomonospora</taxon>
    </lineage>
</organism>
<dbReference type="InterPro" id="IPR007111">
    <property type="entry name" value="NACHT_NTPase"/>
</dbReference>
<evidence type="ECO:0000313" key="2">
    <source>
        <dbReference type="EMBL" id="MBB6033993.1"/>
    </source>
</evidence>
<feature type="domain" description="NACHT" evidence="1">
    <location>
        <begin position="275"/>
        <end position="427"/>
    </location>
</feature>
<sequence>MDLTRLVPILTNVLTAAARPFVQRAWFALIRKGHVRGPDAFGRLQHIRGPHTGDFSALSLVFDLPPTVTYARLLEVVGLPRFQAFAKQLIALRITGPGGAGAERLREALFALFTGHLFGDDTGERRRALDASFRPAFDALWQSLDTACERVAAQLTEYPVQPGESFNWAQATLSLATVESIERYLAVLADTGDEGEDERWLTKYRGEFERAYGRIPLPDLGTRREVPHTELYVEPEVSPPASARVDVRVRPPGRTAGREAPEPTGVDRIVEELDRTVIVGNPGAGKSTLSRIVGIGWSRERGPVFLLPVRELNLDPSGFDVVREIERRLARGFQLRPPRGLVERTLLEGGALVVFDGVDEVTSLARRKSVSRTIEAVGHAFPLSAILVTARSIGYPAIRLDADLFRELEIEPFDVHRVEEYARRWFRLAAGLDGKALQDSTAHFMETSGSIHDLRSNPLMLSFICVLYRGHADIPRRRTQIYRKCVELLLRDWDLSRGIVDGTWEVDTYEIALIEIAALMLHTPEYQGGMTERQLRTVAARNLLSEVVADRREAERLAGEVIELCRGRGWLFTDIGLNDDAEEIFAFTHRSLMEYFAARHHVRHAASVDRLARELVPHIVSQKNPVLAQMCVSIVSQNSAAGSSQMILELLAEAERAEQPQAGVLREFCILTADTVPLNREALRGVLSGFLERMPTSSAHGGLRLLLGPHFRHAGAVPGVLAAVTAERLARDPGQVRQLCQAHPWLWEFCLEQRSLPLRELPVDFLETLFDRLFGSELHAYTRRPPYSSAMALLASAFTGTDPASRTGALRDLAYVHRSVRHPHRLHQLTTLPRMPGDPDFVPAVLALGDRALARAAGHRREVLGAVLYLVLALGELVVESDRRLDDFPDGIALRLCKARRKSYSLDWSPPGVELLSREDASFLHDWIGHDVTIFVRDADYGVS</sequence>
<evidence type="ECO:0000259" key="1">
    <source>
        <dbReference type="Pfam" id="PF05729"/>
    </source>
</evidence>
<name>A0A841FG66_9ACTN</name>
<dbReference type="AlphaFoldDB" id="A0A841FG66"/>
<dbReference type="RefSeq" id="WP_184786836.1">
    <property type="nucleotide sequence ID" value="NZ_BONT01000013.1"/>
</dbReference>
<keyword evidence="2" id="KW-0547">Nucleotide-binding</keyword>
<reference evidence="2 3" key="1">
    <citation type="submission" date="2020-08" db="EMBL/GenBank/DDBJ databases">
        <title>Genomic Encyclopedia of Type Strains, Phase IV (KMG-IV): sequencing the most valuable type-strain genomes for metagenomic binning, comparative biology and taxonomic classification.</title>
        <authorList>
            <person name="Goeker M."/>
        </authorList>
    </citation>
    <scope>NUCLEOTIDE SEQUENCE [LARGE SCALE GENOMIC DNA]</scope>
    <source>
        <strain evidence="2 3">YIM 65646</strain>
    </source>
</reference>
<keyword evidence="2" id="KW-0067">ATP-binding</keyword>
<evidence type="ECO:0000313" key="3">
    <source>
        <dbReference type="Proteomes" id="UP000548476"/>
    </source>
</evidence>
<dbReference type="SUPFAM" id="SSF52540">
    <property type="entry name" value="P-loop containing nucleoside triphosphate hydrolases"/>
    <property type="match status" value="1"/>
</dbReference>
<dbReference type="PANTHER" id="PTHR46844">
    <property type="entry name" value="SLR5058 PROTEIN"/>
    <property type="match status" value="1"/>
</dbReference>
<gene>
    <name evidence="2" type="ORF">HNR73_001843</name>
</gene>
<dbReference type="Proteomes" id="UP000548476">
    <property type="component" value="Unassembled WGS sequence"/>
</dbReference>
<dbReference type="Pfam" id="PF05729">
    <property type="entry name" value="NACHT"/>
    <property type="match status" value="1"/>
</dbReference>
<accession>A0A841FG66</accession>
<dbReference type="InterPro" id="IPR027417">
    <property type="entry name" value="P-loop_NTPase"/>
</dbReference>
<dbReference type="Gene3D" id="3.40.50.300">
    <property type="entry name" value="P-loop containing nucleotide triphosphate hydrolases"/>
    <property type="match status" value="1"/>
</dbReference>